<dbReference type="Gramene" id="KRG94232">
    <property type="protein sequence ID" value="KRG94232"/>
    <property type="gene ID" value="GLYMA_19G069900"/>
</dbReference>
<protein>
    <recommendedName>
        <fullName evidence="4">DUF4219 domain-containing protein</fullName>
    </recommendedName>
</protein>
<proteinExistence type="predicted"/>
<dbReference type="AlphaFoldDB" id="A0A0R0EUU8"/>
<reference evidence="1" key="3">
    <citation type="submission" date="2018-07" db="EMBL/GenBank/DDBJ databases">
        <title>WGS assembly of Glycine max.</title>
        <authorList>
            <person name="Schmutz J."/>
            <person name="Cannon S."/>
            <person name="Schlueter J."/>
            <person name="Ma J."/>
            <person name="Mitros T."/>
            <person name="Nelson W."/>
            <person name="Hyten D."/>
            <person name="Song Q."/>
            <person name="Thelen J."/>
            <person name="Cheng J."/>
            <person name="Xu D."/>
            <person name="Hellsten U."/>
            <person name="May G."/>
            <person name="Yu Y."/>
            <person name="Sakurai T."/>
            <person name="Umezawa T."/>
            <person name="Bhattacharyya M."/>
            <person name="Sandhu D."/>
            <person name="Valliyodan B."/>
            <person name="Lindquist E."/>
            <person name="Peto M."/>
            <person name="Grant D."/>
            <person name="Shu S."/>
            <person name="Goodstein D."/>
            <person name="Barry K."/>
            <person name="Futrell-Griggs M."/>
            <person name="Abernathy B."/>
            <person name="Du J."/>
            <person name="Tian Z."/>
            <person name="Zhu L."/>
            <person name="Gill N."/>
            <person name="Joshi T."/>
            <person name="Libault M."/>
            <person name="Sethuraman A."/>
            <person name="Zhang X."/>
            <person name="Shinozaki K."/>
            <person name="Nguyen H."/>
            <person name="Wing R."/>
            <person name="Cregan P."/>
            <person name="Specht J."/>
            <person name="Grimwood J."/>
            <person name="Rokhsar D."/>
            <person name="Stacey G."/>
            <person name="Shoemaker R."/>
            <person name="Jackson S."/>
        </authorList>
    </citation>
    <scope>NUCLEOTIDE SEQUENCE</scope>
    <source>
        <tissue evidence="1">Callus</tissue>
    </source>
</reference>
<keyword evidence="3" id="KW-1185">Reference proteome</keyword>
<dbReference type="EnsemblPlants" id="KRG94232">
    <property type="protein sequence ID" value="KRG94232"/>
    <property type="gene ID" value="GLYMA_19G069900"/>
</dbReference>
<accession>A0A0R0EUU8</accession>
<evidence type="ECO:0008006" key="4">
    <source>
        <dbReference type="Google" id="ProtNLM"/>
    </source>
</evidence>
<dbReference type="Proteomes" id="UP000008827">
    <property type="component" value="Chromosome 19"/>
</dbReference>
<reference evidence="1 2" key="1">
    <citation type="journal article" date="2010" name="Nature">
        <title>Genome sequence of the palaeopolyploid soybean.</title>
        <authorList>
            <person name="Schmutz J."/>
            <person name="Cannon S.B."/>
            <person name="Schlueter J."/>
            <person name="Ma J."/>
            <person name="Mitros T."/>
            <person name="Nelson W."/>
            <person name="Hyten D.L."/>
            <person name="Song Q."/>
            <person name="Thelen J.J."/>
            <person name="Cheng J."/>
            <person name="Xu D."/>
            <person name="Hellsten U."/>
            <person name="May G.D."/>
            <person name="Yu Y."/>
            <person name="Sakurai T."/>
            <person name="Umezawa T."/>
            <person name="Bhattacharyya M.K."/>
            <person name="Sandhu D."/>
            <person name="Valliyodan B."/>
            <person name="Lindquist E."/>
            <person name="Peto M."/>
            <person name="Grant D."/>
            <person name="Shu S."/>
            <person name="Goodstein D."/>
            <person name="Barry K."/>
            <person name="Futrell-Griggs M."/>
            <person name="Abernathy B."/>
            <person name="Du J."/>
            <person name="Tian Z."/>
            <person name="Zhu L."/>
            <person name="Gill N."/>
            <person name="Joshi T."/>
            <person name="Libault M."/>
            <person name="Sethuraman A."/>
            <person name="Zhang X.-C."/>
            <person name="Shinozaki K."/>
            <person name="Nguyen H.T."/>
            <person name="Wing R.A."/>
            <person name="Cregan P."/>
            <person name="Specht J."/>
            <person name="Grimwood J."/>
            <person name="Rokhsar D."/>
            <person name="Stacey G."/>
            <person name="Shoemaker R.C."/>
            <person name="Jackson S.A."/>
        </authorList>
    </citation>
    <scope>NUCLEOTIDE SEQUENCE</scope>
    <source>
        <strain evidence="2">cv. Williams 82</strain>
        <tissue evidence="1">Callus</tissue>
    </source>
</reference>
<dbReference type="InParanoid" id="A0A0R0EUU8"/>
<dbReference type="EMBL" id="CM000852">
    <property type="protein sequence ID" value="KRG94232.1"/>
    <property type="molecule type" value="Genomic_DNA"/>
</dbReference>
<sequence length="102" mass="12498">MEEGFSTKKLPIFRGVKYDYWKEQMITHFESIHIDLWDMVEHRNHIPYDDKLNEVPRSQWREEQKLTFLFNSKARNVMLCALSKEEYTNVHSFRSVKQMWTV</sequence>
<evidence type="ECO:0000313" key="1">
    <source>
        <dbReference type="EMBL" id="KRG94232.1"/>
    </source>
</evidence>
<organism evidence="1">
    <name type="scientific">Glycine max</name>
    <name type="common">Soybean</name>
    <name type="synonym">Glycine hispida</name>
    <dbReference type="NCBI Taxonomy" id="3847"/>
    <lineage>
        <taxon>Eukaryota</taxon>
        <taxon>Viridiplantae</taxon>
        <taxon>Streptophyta</taxon>
        <taxon>Embryophyta</taxon>
        <taxon>Tracheophyta</taxon>
        <taxon>Spermatophyta</taxon>
        <taxon>Magnoliopsida</taxon>
        <taxon>eudicotyledons</taxon>
        <taxon>Gunneridae</taxon>
        <taxon>Pentapetalae</taxon>
        <taxon>rosids</taxon>
        <taxon>fabids</taxon>
        <taxon>Fabales</taxon>
        <taxon>Fabaceae</taxon>
        <taxon>Papilionoideae</taxon>
        <taxon>50 kb inversion clade</taxon>
        <taxon>NPAAA clade</taxon>
        <taxon>indigoferoid/millettioid clade</taxon>
        <taxon>Phaseoleae</taxon>
        <taxon>Glycine</taxon>
        <taxon>Glycine subgen. Soja</taxon>
    </lineage>
</organism>
<reference evidence="2" key="2">
    <citation type="submission" date="2018-02" db="UniProtKB">
        <authorList>
            <consortium name="EnsemblPlants"/>
        </authorList>
    </citation>
    <scope>IDENTIFICATION</scope>
    <source>
        <strain evidence="2">Williams 82</strain>
    </source>
</reference>
<evidence type="ECO:0000313" key="2">
    <source>
        <dbReference type="EnsemblPlants" id="KRG94232"/>
    </source>
</evidence>
<gene>
    <name evidence="1" type="ORF">GLYMA_19G069900</name>
</gene>
<evidence type="ECO:0000313" key="3">
    <source>
        <dbReference type="Proteomes" id="UP000008827"/>
    </source>
</evidence>
<name>A0A0R0EUU8_SOYBN</name>